<dbReference type="SUPFAM" id="SSF52540">
    <property type="entry name" value="P-loop containing nucleoside triphosphate hydrolases"/>
    <property type="match status" value="1"/>
</dbReference>
<dbReference type="PANTHER" id="PTHR47962:SF5">
    <property type="entry name" value="ATP-DEPENDENT HELICASE LHR-RELATED"/>
    <property type="match status" value="1"/>
</dbReference>
<dbReference type="Pfam" id="PF10923">
    <property type="entry name" value="BrxC_BrxD"/>
    <property type="match status" value="1"/>
</dbReference>
<reference evidence="3" key="1">
    <citation type="journal article" date="2019" name="Sci. Rep.">
        <title>Draft genome of Tanacetum cinerariifolium, the natural source of mosquito coil.</title>
        <authorList>
            <person name="Yamashiro T."/>
            <person name="Shiraishi A."/>
            <person name="Satake H."/>
            <person name="Nakayama K."/>
        </authorList>
    </citation>
    <scope>NUCLEOTIDE SEQUENCE</scope>
</reference>
<name>A0A699I7J2_TANCI</name>
<keyword evidence="1" id="KW-0472">Membrane</keyword>
<keyword evidence="1" id="KW-0812">Transmembrane</keyword>
<organism evidence="3">
    <name type="scientific">Tanacetum cinerariifolium</name>
    <name type="common">Dalmatian daisy</name>
    <name type="synonym">Chrysanthemum cinerariifolium</name>
    <dbReference type="NCBI Taxonomy" id="118510"/>
    <lineage>
        <taxon>Eukaryota</taxon>
        <taxon>Viridiplantae</taxon>
        <taxon>Streptophyta</taxon>
        <taxon>Embryophyta</taxon>
        <taxon>Tracheophyta</taxon>
        <taxon>Spermatophyta</taxon>
        <taxon>Magnoliopsida</taxon>
        <taxon>eudicotyledons</taxon>
        <taxon>Gunneridae</taxon>
        <taxon>Pentapetalae</taxon>
        <taxon>asterids</taxon>
        <taxon>campanulids</taxon>
        <taxon>Asterales</taxon>
        <taxon>Asteraceae</taxon>
        <taxon>Asteroideae</taxon>
        <taxon>Anthemideae</taxon>
        <taxon>Anthemidinae</taxon>
        <taxon>Tanacetum</taxon>
    </lineage>
</organism>
<proteinExistence type="predicted"/>
<evidence type="ECO:0000259" key="2">
    <source>
        <dbReference type="PROSITE" id="PS51192"/>
    </source>
</evidence>
<feature type="non-terminal residue" evidence="3">
    <location>
        <position position="1291"/>
    </location>
</feature>
<sequence length="1291" mass="143608">MPIEVALPLFFSTILICLVRARNRGRSLVGWGLFALFLWPVALVTTWFVGPKKRPVAAPSGAPPKQMRSVGSPVPAPTPLSLADLATQPHLPVVAVAPPAPVPAIAKPLPPAASKADTMIIDVTGQEVPLRFGVSVSVAESSHPTPAAESTSYTPPDYGYEMPKLGKQYRKQLQLSPQQVAWLDKFWPPQNVFLAVAGCRLATVQLYLQALPLLEAEVQRRGTSLAQLVAHSQQQSVRLRKASPGAYGWGDYDERYVREQAEATIYATLFRRCENVVRETYGHKRKLAAEFAGLDGSLAQELEQQLGQALEALLPTLVATISAPDEATEQELNLQNVTRWKQQLDQLAAQLSNATTAAFVEGVQQLGQRNVRNPALENIFFDASKLVAKYDREQALRFYVQYVYHDLNSVTINSKPLAKTIQKSLFPHPEQLQRFEALISQLVSHKNLSQALAEVPTVYARQRRKIELDLGAIQQVQHQHAGTVELLNEYLQDDPEPALPQVEPGKPAAAEAVQEEEIQLAVPASAAPGPPDSAYATGWGLTATQQGLLLLFAEQALVLPQAQVEAFARQHGALRNQLIDSLNEQCYERLDDPKEATAIINSLLGGVVPKVGVQHITVGRSPEIEAFVKALDDVKNGHSLVKFWIGDFGSGKSFMLHLLNTVALKQKFVVANADFTPDNRLYANDGKGVALYAAIMDNVAIQTKPEGGALATLLEKWIEQVISKVAQEQGIALGDIRDPQYLPQIQASIMQTIQELTDVGGFDFGMVVLKYYEGYVTENELLRRNALKWLKGEYRTKTEARQDLGVREIINDLNYYDMLKNFCRLFVSMGYSGFMINLDEAINLYKISTAVMREKNYEKILTIYNDCFQGKVSNLFLNFAGTREVLENDRRGLFSYQALKSRLETNKFETASLRDFAQPVIRLLPLTHNEVFVLLQKLKEIFDFNYKAQLDVTAADIQAFMEAMFNKPGASEFLTPREVIRDFLNILSLLRQNPGLDKQQLFGDIEIRDERPNESAVDSLVDSIEAAAIQHILATDDNYILASRTASGKTEAAFLPILSKVDFRQPGVRVLYISPLIALINDQFHRIEQLCKYLDVKVTKWHGEASRAEKKKLVQQPEGIVLITPESLEAMFVNAPYSVSALFAQLQYVVIDEIHSFLGTDRGIHLKSLLSRLEALTVTHSFALVGLSATIGDYAEAKRFTGHADRTKVLLDRTSKEMLTAFRYFPAAEDSSDLPLNLLKDLYKQTSTSKALIFPNSRGLAEVIAVKLRQIAERVGGHDKYFSHHSSVDKE</sequence>
<feature type="domain" description="Helicase ATP-binding" evidence="2">
    <location>
        <begin position="1030"/>
        <end position="1209"/>
    </location>
</feature>
<comment type="caution">
    <text evidence="3">The sequence shown here is derived from an EMBL/GenBank/DDBJ whole genome shotgun (WGS) entry which is preliminary data.</text>
</comment>
<protein>
    <recommendedName>
        <fullName evidence="2">Helicase ATP-binding domain-containing protein</fullName>
    </recommendedName>
</protein>
<dbReference type="InterPro" id="IPR014001">
    <property type="entry name" value="Helicase_ATP-bd"/>
</dbReference>
<dbReference type="PROSITE" id="PS51192">
    <property type="entry name" value="HELICASE_ATP_BIND_1"/>
    <property type="match status" value="1"/>
</dbReference>
<dbReference type="Gene3D" id="3.40.50.300">
    <property type="entry name" value="P-loop containing nucleotide triphosphate hydrolases"/>
    <property type="match status" value="1"/>
</dbReference>
<keyword evidence="1" id="KW-1133">Transmembrane helix</keyword>
<dbReference type="InterPro" id="IPR052511">
    <property type="entry name" value="ATP-dep_Helicase"/>
</dbReference>
<accession>A0A699I7J2</accession>
<dbReference type="InterPro" id="IPR027417">
    <property type="entry name" value="P-loop_NTPase"/>
</dbReference>
<dbReference type="GO" id="GO:0005524">
    <property type="term" value="F:ATP binding"/>
    <property type="evidence" value="ECO:0007669"/>
    <property type="project" value="InterPro"/>
</dbReference>
<feature type="transmembrane region" description="Helical" evidence="1">
    <location>
        <begin position="6"/>
        <end position="21"/>
    </location>
</feature>
<dbReference type="Pfam" id="PF00270">
    <property type="entry name" value="DEAD"/>
    <property type="match status" value="1"/>
</dbReference>
<gene>
    <name evidence="3" type="ORF">Tci_496019</name>
</gene>
<dbReference type="PANTHER" id="PTHR47962">
    <property type="entry name" value="ATP-DEPENDENT HELICASE LHR-RELATED-RELATED"/>
    <property type="match status" value="1"/>
</dbReference>
<evidence type="ECO:0000256" key="1">
    <source>
        <dbReference type="SAM" id="Phobius"/>
    </source>
</evidence>
<dbReference type="InterPro" id="IPR021228">
    <property type="entry name" value="BrxD"/>
</dbReference>
<feature type="transmembrane region" description="Helical" evidence="1">
    <location>
        <begin position="28"/>
        <end position="50"/>
    </location>
</feature>
<evidence type="ECO:0000313" key="3">
    <source>
        <dbReference type="EMBL" id="GEZ24046.1"/>
    </source>
</evidence>
<dbReference type="SMART" id="SM00487">
    <property type="entry name" value="DEXDc"/>
    <property type="match status" value="1"/>
</dbReference>
<dbReference type="GO" id="GO:0016887">
    <property type="term" value="F:ATP hydrolysis activity"/>
    <property type="evidence" value="ECO:0007669"/>
    <property type="project" value="TreeGrafter"/>
</dbReference>
<dbReference type="GO" id="GO:0003677">
    <property type="term" value="F:DNA binding"/>
    <property type="evidence" value="ECO:0007669"/>
    <property type="project" value="TreeGrafter"/>
</dbReference>
<dbReference type="InterPro" id="IPR011545">
    <property type="entry name" value="DEAD/DEAH_box_helicase_dom"/>
</dbReference>
<dbReference type="EMBL" id="BKCJ010255982">
    <property type="protein sequence ID" value="GEZ24046.1"/>
    <property type="molecule type" value="Genomic_DNA"/>
</dbReference>